<dbReference type="EMBL" id="JAPFFF010000001">
    <property type="protein sequence ID" value="KAK8899075.1"/>
    <property type="molecule type" value="Genomic_DNA"/>
</dbReference>
<gene>
    <name evidence="1" type="ORF">M9Y10_001374</name>
</gene>
<keyword evidence="2" id="KW-1185">Reference proteome</keyword>
<sequence length="80" mass="8436">MAFAKCSDLASISIPASVTEIEDSAFQQCNALTKIIIPSSVKSFGKNAFKSCCKLEEITVPASVDIGKTGLSPTVRVNKV</sequence>
<organism evidence="1 2">
    <name type="scientific">Tritrichomonas musculus</name>
    <dbReference type="NCBI Taxonomy" id="1915356"/>
    <lineage>
        <taxon>Eukaryota</taxon>
        <taxon>Metamonada</taxon>
        <taxon>Parabasalia</taxon>
        <taxon>Tritrichomonadida</taxon>
        <taxon>Tritrichomonadidae</taxon>
        <taxon>Tritrichomonas</taxon>
    </lineage>
</organism>
<dbReference type="Pfam" id="PF13306">
    <property type="entry name" value="LRR_5"/>
    <property type="match status" value="1"/>
</dbReference>
<comment type="caution">
    <text evidence="1">The sequence shown here is derived from an EMBL/GenBank/DDBJ whole genome shotgun (WGS) entry which is preliminary data.</text>
</comment>
<name>A0ABR2L9Z1_9EUKA</name>
<proteinExistence type="predicted"/>
<evidence type="ECO:0008006" key="3">
    <source>
        <dbReference type="Google" id="ProtNLM"/>
    </source>
</evidence>
<dbReference type="InterPro" id="IPR026906">
    <property type="entry name" value="LRR_5"/>
</dbReference>
<dbReference type="Gene3D" id="3.80.10.10">
    <property type="entry name" value="Ribonuclease Inhibitor"/>
    <property type="match status" value="1"/>
</dbReference>
<dbReference type="InterPro" id="IPR032675">
    <property type="entry name" value="LRR_dom_sf"/>
</dbReference>
<dbReference type="SUPFAM" id="SSF52058">
    <property type="entry name" value="L domain-like"/>
    <property type="match status" value="1"/>
</dbReference>
<protein>
    <recommendedName>
        <fullName evidence="3">Leucine-rich repeat domain-containing protein</fullName>
    </recommendedName>
</protein>
<reference evidence="1 2" key="1">
    <citation type="submission" date="2024-04" db="EMBL/GenBank/DDBJ databases">
        <title>Tritrichomonas musculus Genome.</title>
        <authorList>
            <person name="Alves-Ferreira E."/>
            <person name="Grigg M."/>
            <person name="Lorenzi H."/>
            <person name="Galac M."/>
        </authorList>
    </citation>
    <scope>NUCLEOTIDE SEQUENCE [LARGE SCALE GENOMIC DNA]</scope>
    <source>
        <strain evidence="1 2">EAF2021</strain>
    </source>
</reference>
<dbReference type="PANTHER" id="PTHR45661">
    <property type="entry name" value="SURFACE ANTIGEN"/>
    <property type="match status" value="1"/>
</dbReference>
<evidence type="ECO:0000313" key="2">
    <source>
        <dbReference type="Proteomes" id="UP001470230"/>
    </source>
</evidence>
<dbReference type="PANTHER" id="PTHR45661:SF3">
    <property type="entry name" value="IG-LIKE DOMAIN-CONTAINING PROTEIN"/>
    <property type="match status" value="1"/>
</dbReference>
<dbReference type="Proteomes" id="UP001470230">
    <property type="component" value="Unassembled WGS sequence"/>
</dbReference>
<dbReference type="InterPro" id="IPR053139">
    <property type="entry name" value="Surface_bspA-like"/>
</dbReference>
<accession>A0ABR2L9Z1</accession>
<evidence type="ECO:0000313" key="1">
    <source>
        <dbReference type="EMBL" id="KAK8899075.1"/>
    </source>
</evidence>